<evidence type="ECO:0000256" key="3">
    <source>
        <dbReference type="ARBA" id="ARBA00022737"/>
    </source>
</evidence>
<evidence type="ECO:0000256" key="6">
    <source>
        <dbReference type="ARBA" id="ARBA00023242"/>
    </source>
</evidence>
<dbReference type="Proteomes" id="UP000694563">
    <property type="component" value="Chromosome 1"/>
</dbReference>
<feature type="domain" description="C2H2-type" evidence="9">
    <location>
        <begin position="1"/>
        <end position="31"/>
    </location>
</feature>
<accession>A0A8C3TKI9</accession>
<keyword evidence="11" id="KW-1185">Reference proteome</keyword>
<name>A0A8C3TKI9_CATUS</name>
<reference evidence="10" key="2">
    <citation type="submission" date="2025-08" db="UniProtKB">
        <authorList>
            <consortium name="Ensembl"/>
        </authorList>
    </citation>
    <scope>IDENTIFICATION</scope>
</reference>
<feature type="region of interest" description="Disordered" evidence="8">
    <location>
        <begin position="150"/>
        <end position="171"/>
    </location>
</feature>
<comment type="subcellular location">
    <subcellularLocation>
        <location evidence="1">Nucleus</location>
    </subcellularLocation>
</comment>
<dbReference type="SUPFAM" id="SSF57667">
    <property type="entry name" value="beta-beta-alpha zinc fingers"/>
    <property type="match status" value="2"/>
</dbReference>
<keyword evidence="6" id="KW-0539">Nucleus</keyword>
<sequence>WRSHRHCQCGKAFGKKAHLTRHLRVHTGERPFPCPHCGRRFRQRIHLRSHLRTHTGERPYPCPRCARRFRKKTHLDRHLRTHTGERPHPCPRCARRFAHRQHLLRHLRLHAEPAPGHAPRRGHGDGHPAQERPLPCPACEIGLSWQQDTGAMPGAENGHVEEHQDGDGDSPCGRTLTWKQNSAHLWHHLESQGCAQDPQHPAQVPTAERPFLQDPQLLSQVPGPPCGESGGGRAGLWGIWGALGTSGLRHKGLGAPRDGPGLWEAGGWVRGR</sequence>
<dbReference type="PROSITE" id="PS00028">
    <property type="entry name" value="ZINC_FINGER_C2H2_1"/>
    <property type="match status" value="3"/>
</dbReference>
<keyword evidence="2" id="KW-0479">Metal-binding</keyword>
<feature type="domain" description="C2H2-type" evidence="9">
    <location>
        <begin position="88"/>
        <end position="115"/>
    </location>
</feature>
<evidence type="ECO:0000256" key="8">
    <source>
        <dbReference type="SAM" id="MobiDB-lite"/>
    </source>
</evidence>
<reference evidence="10" key="3">
    <citation type="submission" date="2025-09" db="UniProtKB">
        <authorList>
            <consortium name="Ensembl"/>
        </authorList>
    </citation>
    <scope>IDENTIFICATION</scope>
</reference>
<dbReference type="FunFam" id="3.30.160.60:FF:000446">
    <property type="entry name" value="Zinc finger protein"/>
    <property type="match status" value="1"/>
</dbReference>
<dbReference type="InterPro" id="IPR013087">
    <property type="entry name" value="Znf_C2H2_type"/>
</dbReference>
<dbReference type="FunFam" id="3.30.160.60:FF:001498">
    <property type="entry name" value="Zinc finger protein 404"/>
    <property type="match status" value="1"/>
</dbReference>
<evidence type="ECO:0000256" key="1">
    <source>
        <dbReference type="ARBA" id="ARBA00004123"/>
    </source>
</evidence>
<evidence type="ECO:0000256" key="7">
    <source>
        <dbReference type="PROSITE-ProRule" id="PRU00042"/>
    </source>
</evidence>
<dbReference type="GO" id="GO:0005634">
    <property type="term" value="C:nucleus"/>
    <property type="evidence" value="ECO:0007669"/>
    <property type="project" value="UniProtKB-SubCell"/>
</dbReference>
<dbReference type="PANTHER" id="PTHR23235">
    <property type="entry name" value="KRUEPPEL-LIKE TRANSCRIPTION FACTOR"/>
    <property type="match status" value="1"/>
</dbReference>
<organism evidence="10 11">
    <name type="scientific">Catharus ustulatus</name>
    <name type="common">Russet-backed thrush</name>
    <name type="synonym">Hylocichla ustulatus</name>
    <dbReference type="NCBI Taxonomy" id="91951"/>
    <lineage>
        <taxon>Eukaryota</taxon>
        <taxon>Metazoa</taxon>
        <taxon>Chordata</taxon>
        <taxon>Craniata</taxon>
        <taxon>Vertebrata</taxon>
        <taxon>Euteleostomi</taxon>
        <taxon>Archelosauria</taxon>
        <taxon>Archosauria</taxon>
        <taxon>Dinosauria</taxon>
        <taxon>Saurischia</taxon>
        <taxon>Theropoda</taxon>
        <taxon>Coelurosauria</taxon>
        <taxon>Aves</taxon>
        <taxon>Neognathae</taxon>
        <taxon>Neoaves</taxon>
        <taxon>Telluraves</taxon>
        <taxon>Australaves</taxon>
        <taxon>Passeriformes</taxon>
        <taxon>Turdidae</taxon>
        <taxon>Catharus</taxon>
    </lineage>
</organism>
<dbReference type="FunFam" id="3.30.160.60:FF:000100">
    <property type="entry name" value="Zinc finger 45-like"/>
    <property type="match status" value="1"/>
</dbReference>
<dbReference type="InterPro" id="IPR036236">
    <property type="entry name" value="Znf_C2H2_sf"/>
</dbReference>
<protein>
    <recommendedName>
        <fullName evidence="9">C2H2-type domain-containing protein</fullName>
    </recommendedName>
</protein>
<evidence type="ECO:0000313" key="11">
    <source>
        <dbReference type="Proteomes" id="UP000694563"/>
    </source>
</evidence>
<evidence type="ECO:0000259" key="9">
    <source>
        <dbReference type="PROSITE" id="PS50157"/>
    </source>
</evidence>
<dbReference type="SMART" id="SM00355">
    <property type="entry name" value="ZnF_C2H2"/>
    <property type="match status" value="4"/>
</dbReference>
<evidence type="ECO:0000256" key="2">
    <source>
        <dbReference type="ARBA" id="ARBA00022723"/>
    </source>
</evidence>
<reference evidence="10" key="1">
    <citation type="submission" date="2020-10" db="EMBL/GenBank/DDBJ databases">
        <title>Catharus ustulatus (Swainson's thrush) genome, bCatUst1, primary haplotype v2.</title>
        <authorList>
            <person name="Delmore K."/>
            <person name="Vafadar M."/>
            <person name="Formenti G."/>
            <person name="Chow W."/>
            <person name="Pelan S."/>
            <person name="Howe K."/>
            <person name="Rhie A."/>
            <person name="Mountcastle J."/>
            <person name="Haase B."/>
            <person name="Fedrigo O."/>
            <person name="Jarvis E.D."/>
        </authorList>
    </citation>
    <scope>NUCLEOTIDE SEQUENCE [LARGE SCALE GENOMIC DNA]</scope>
</reference>
<feature type="domain" description="C2H2-type" evidence="9">
    <location>
        <begin position="32"/>
        <end position="59"/>
    </location>
</feature>
<keyword evidence="4 7" id="KW-0863">Zinc-finger</keyword>
<dbReference type="AlphaFoldDB" id="A0A8C3TKI9"/>
<dbReference type="PROSITE" id="PS50157">
    <property type="entry name" value="ZINC_FINGER_C2H2_2"/>
    <property type="match status" value="4"/>
</dbReference>
<feature type="domain" description="C2H2-type" evidence="9">
    <location>
        <begin position="60"/>
        <end position="87"/>
    </location>
</feature>
<keyword evidence="5" id="KW-0862">Zinc</keyword>
<proteinExistence type="predicted"/>
<evidence type="ECO:0000256" key="4">
    <source>
        <dbReference type="ARBA" id="ARBA00022771"/>
    </source>
</evidence>
<dbReference type="Gene3D" id="3.30.160.60">
    <property type="entry name" value="Classic Zinc Finger"/>
    <property type="match status" value="4"/>
</dbReference>
<keyword evidence="3" id="KW-0677">Repeat</keyword>
<evidence type="ECO:0000313" key="10">
    <source>
        <dbReference type="Ensembl" id="ENSCUSP00005002254.1"/>
    </source>
</evidence>
<dbReference type="GO" id="GO:0008270">
    <property type="term" value="F:zinc ion binding"/>
    <property type="evidence" value="ECO:0007669"/>
    <property type="project" value="UniProtKB-KW"/>
</dbReference>
<dbReference type="Pfam" id="PF00096">
    <property type="entry name" value="zf-C2H2"/>
    <property type="match status" value="3"/>
</dbReference>
<dbReference type="FunFam" id="3.30.160.60:FF:000710">
    <property type="entry name" value="Zinc finger protein 768"/>
    <property type="match status" value="1"/>
</dbReference>
<dbReference type="Ensembl" id="ENSCUST00005002372.1">
    <property type="protein sequence ID" value="ENSCUSP00005002254.1"/>
    <property type="gene ID" value="ENSCUSG00005001537.1"/>
</dbReference>
<evidence type="ECO:0000256" key="5">
    <source>
        <dbReference type="ARBA" id="ARBA00022833"/>
    </source>
</evidence>